<evidence type="ECO:0000313" key="6">
    <source>
        <dbReference type="Proteomes" id="UP000221080"/>
    </source>
</evidence>
<accession>A0A2D0SGS3</accession>
<name>A0A2D0SGS3_ICTPU</name>
<dbReference type="RefSeq" id="XP_017341922.1">
    <property type="nucleotide sequence ID" value="XM_017486433.3"/>
</dbReference>
<feature type="domain" description="Ig-like" evidence="5">
    <location>
        <begin position="128"/>
        <end position="208"/>
    </location>
</feature>
<comment type="subcellular location">
    <subcellularLocation>
        <location evidence="1">Membrane</location>
    </subcellularLocation>
</comment>
<evidence type="ECO:0000256" key="4">
    <source>
        <dbReference type="SAM" id="Phobius"/>
    </source>
</evidence>
<dbReference type="KEGG" id="ipu:108275551"/>
<reference evidence="6" key="1">
    <citation type="journal article" date="2016" name="Nat. Commun.">
        <title>The channel catfish genome sequence provides insights into the evolution of scale formation in teleosts.</title>
        <authorList>
            <person name="Liu Z."/>
            <person name="Liu S."/>
            <person name="Yao J."/>
            <person name="Bao L."/>
            <person name="Zhang J."/>
            <person name="Li Y."/>
            <person name="Jiang C."/>
            <person name="Sun L."/>
            <person name="Wang R."/>
            <person name="Zhang Y."/>
            <person name="Zhou T."/>
            <person name="Zeng Q."/>
            <person name="Fu Q."/>
            <person name="Gao S."/>
            <person name="Li N."/>
            <person name="Koren S."/>
            <person name="Jiang Y."/>
            <person name="Zimin A."/>
            <person name="Xu P."/>
            <person name="Phillippy A.M."/>
            <person name="Geng X."/>
            <person name="Song L."/>
            <person name="Sun F."/>
            <person name="Li C."/>
            <person name="Wang X."/>
            <person name="Chen A."/>
            <person name="Jin Y."/>
            <person name="Yuan Z."/>
            <person name="Yang Y."/>
            <person name="Tan S."/>
            <person name="Peatman E."/>
            <person name="Lu J."/>
            <person name="Qin Z."/>
            <person name="Dunham R."/>
            <person name="Li Z."/>
            <person name="Sonstegard T."/>
            <person name="Feng J."/>
            <person name="Danzmann R.G."/>
            <person name="Schroeder S."/>
            <person name="Scheffler B."/>
            <person name="Duke M.V."/>
            <person name="Ballard L."/>
            <person name="Kucuktas H."/>
            <person name="Kaltenboeck L."/>
            <person name="Liu H."/>
            <person name="Armbruster J."/>
            <person name="Xie Y."/>
            <person name="Kirby M.L."/>
            <person name="Tian Y."/>
            <person name="Flanagan M.E."/>
            <person name="Mu W."/>
            <person name="Waldbieser G.C."/>
        </authorList>
    </citation>
    <scope>NUCLEOTIDE SEQUENCE [LARGE SCALE GENOMIC DNA]</scope>
    <source>
        <strain evidence="6">SDA103</strain>
    </source>
</reference>
<keyword evidence="4" id="KW-1133">Transmembrane helix</keyword>
<dbReference type="InterPro" id="IPR050671">
    <property type="entry name" value="CD300_family_receptors"/>
</dbReference>
<evidence type="ECO:0000259" key="5">
    <source>
        <dbReference type="PROSITE" id="PS50835"/>
    </source>
</evidence>
<dbReference type="AlphaFoldDB" id="A0A2D0SGS3"/>
<evidence type="ECO:0000256" key="1">
    <source>
        <dbReference type="ARBA" id="ARBA00004370"/>
    </source>
</evidence>
<dbReference type="GeneID" id="108275551"/>
<dbReference type="PANTHER" id="PTHR11860">
    <property type="entry name" value="POLYMERIC-IMMUNOGLOBULIN RECEPTOR"/>
    <property type="match status" value="1"/>
</dbReference>
<protein>
    <submittedName>
        <fullName evidence="7">Uncharacterized protein LOC108275551</fullName>
    </submittedName>
</protein>
<dbReference type="OrthoDB" id="8902439at2759"/>
<gene>
    <name evidence="7" type="primary">LOC108275551</name>
</gene>
<dbReference type="InterPro" id="IPR036179">
    <property type="entry name" value="Ig-like_dom_sf"/>
</dbReference>
<keyword evidence="2 4" id="KW-0812">Transmembrane</keyword>
<keyword evidence="3 4" id="KW-0472">Membrane</keyword>
<dbReference type="Proteomes" id="UP000221080">
    <property type="component" value="Chromosome 15"/>
</dbReference>
<reference evidence="7" key="2">
    <citation type="submission" date="2025-08" db="UniProtKB">
        <authorList>
            <consortium name="RefSeq"/>
        </authorList>
    </citation>
    <scope>IDENTIFICATION</scope>
    <source>
        <tissue evidence="7">Blood</tissue>
    </source>
</reference>
<proteinExistence type="predicted"/>
<dbReference type="PANTHER" id="PTHR11860:SF96">
    <property type="match status" value="1"/>
</dbReference>
<dbReference type="GO" id="GO:0005886">
    <property type="term" value="C:plasma membrane"/>
    <property type="evidence" value="ECO:0007669"/>
    <property type="project" value="TreeGrafter"/>
</dbReference>
<dbReference type="InterPro" id="IPR007110">
    <property type="entry name" value="Ig-like_dom"/>
</dbReference>
<evidence type="ECO:0000313" key="7">
    <source>
        <dbReference type="RefSeq" id="XP_017341922.1"/>
    </source>
</evidence>
<dbReference type="STRING" id="7998.ENSIPUP00000032330"/>
<organism evidence="6 7">
    <name type="scientific">Ictalurus punctatus</name>
    <name type="common">Channel catfish</name>
    <name type="synonym">Silurus punctatus</name>
    <dbReference type="NCBI Taxonomy" id="7998"/>
    <lineage>
        <taxon>Eukaryota</taxon>
        <taxon>Metazoa</taxon>
        <taxon>Chordata</taxon>
        <taxon>Craniata</taxon>
        <taxon>Vertebrata</taxon>
        <taxon>Euteleostomi</taxon>
        <taxon>Actinopterygii</taxon>
        <taxon>Neopterygii</taxon>
        <taxon>Teleostei</taxon>
        <taxon>Ostariophysi</taxon>
        <taxon>Siluriformes</taxon>
        <taxon>Ictaluridae</taxon>
        <taxon>Ictalurus</taxon>
    </lineage>
</organism>
<dbReference type="InterPro" id="IPR013783">
    <property type="entry name" value="Ig-like_fold"/>
</dbReference>
<dbReference type="PROSITE" id="PS50835">
    <property type="entry name" value="IG_LIKE"/>
    <property type="match status" value="1"/>
</dbReference>
<dbReference type="Gene3D" id="2.60.40.10">
    <property type="entry name" value="Immunoglobulins"/>
    <property type="match status" value="2"/>
</dbReference>
<feature type="transmembrane region" description="Helical" evidence="4">
    <location>
        <begin position="289"/>
        <end position="309"/>
    </location>
</feature>
<evidence type="ECO:0000256" key="2">
    <source>
        <dbReference type="ARBA" id="ARBA00022692"/>
    </source>
</evidence>
<evidence type="ECO:0000256" key="3">
    <source>
        <dbReference type="ARBA" id="ARBA00023136"/>
    </source>
</evidence>
<dbReference type="GO" id="GO:0004888">
    <property type="term" value="F:transmembrane signaling receptor activity"/>
    <property type="evidence" value="ECO:0007669"/>
    <property type="project" value="TreeGrafter"/>
</dbReference>
<dbReference type="SUPFAM" id="SSF48726">
    <property type="entry name" value="Immunoglobulin"/>
    <property type="match status" value="2"/>
</dbReference>
<sequence length="326" mass="37453">MRVLYLLLIFQVHAQMQCDKTSIHTTIGREMNVVCSYTDNRFLFSKKYWCLGESRSTCEVLMDTDGFTIAWLRKKARIYETRFRTFHIHMTGLQLEDTGIYWAAIDKIYADIMFRIKVVVTEEAVSRPQVRLDVSPVGTCQGQSVLLHCRTERGTNVKYSWSREAQTQDVLLQSSADLQIHCAFLIEDAQYICSAQNAVSREQSKPISLHLLQAGQENCIYSLTSDELESYDCRTTTASPVISTSTSVEFSSSEFFTQNSSGGNQSFCRNQTHNCDENFYHRSWSGMPLWYNIVRWLLFVAMITTFGVLRSCTQTSRVACKHHNHI</sequence>
<dbReference type="OMA" id="CIYVANI"/>
<keyword evidence="6" id="KW-1185">Reference proteome</keyword>